<comment type="caution">
    <text evidence="1">The sequence shown here is derived from an EMBL/GenBank/DDBJ whole genome shotgun (WGS) entry which is preliminary data.</text>
</comment>
<dbReference type="OrthoDB" id="2240665at2759"/>
<gene>
    <name evidence="1" type="ORF">G6F51_010411</name>
</gene>
<reference evidence="1" key="1">
    <citation type="journal article" date="2020" name="Microb. Genom.">
        <title>Genetic diversity of clinical and environmental Mucorales isolates obtained from an investigation of mucormycosis cases among solid organ transplant recipients.</title>
        <authorList>
            <person name="Nguyen M.H."/>
            <person name="Kaul D."/>
            <person name="Muto C."/>
            <person name="Cheng S.J."/>
            <person name="Richter R.A."/>
            <person name="Bruno V.M."/>
            <person name="Liu G."/>
            <person name="Beyhan S."/>
            <person name="Sundermann A.J."/>
            <person name="Mounaud S."/>
            <person name="Pasculle A.W."/>
            <person name="Nierman W.C."/>
            <person name="Driscoll E."/>
            <person name="Cumbie R."/>
            <person name="Clancy C.J."/>
            <person name="Dupont C.L."/>
        </authorList>
    </citation>
    <scope>NUCLEOTIDE SEQUENCE</scope>
    <source>
        <strain evidence="1">GL16</strain>
    </source>
</reference>
<evidence type="ECO:0000313" key="2">
    <source>
        <dbReference type="Proteomes" id="UP000717996"/>
    </source>
</evidence>
<evidence type="ECO:0000313" key="1">
    <source>
        <dbReference type="EMBL" id="KAG1537369.1"/>
    </source>
</evidence>
<proteinExistence type="predicted"/>
<protein>
    <submittedName>
        <fullName evidence="1">Uncharacterized protein</fullName>
    </submittedName>
</protein>
<sequence>MGSSRRRIRTPSPVREDVGLLRNQIASLKKVFGDITRNPAAVIPNASKPMHTDKQYVDGQIITQEAAKCGDPDTKEQASNFVEKAAGRLVESIAVSSNGSYMLIKQAEAYLRDSPTIDDCANSTITIGYSENLVFVVEQKREYRNQWFEAKIYYKKFEFLVTGCLHGRYDNNTIQAFLGASLGKKFELNGYWRVYIPVELVKFIKHARLLRNFTKNASGLKWLLKSERFHSNGFSTACPLSLHVAVNVNSIVAAGSLLLKMKAENLSIQQELVKVLKRSDDLKSLDFEHPAAKKN</sequence>
<name>A0A9P6Y1K3_RHIOR</name>
<dbReference type="EMBL" id="JAANIT010002144">
    <property type="protein sequence ID" value="KAG1537369.1"/>
    <property type="molecule type" value="Genomic_DNA"/>
</dbReference>
<dbReference type="Proteomes" id="UP000717996">
    <property type="component" value="Unassembled WGS sequence"/>
</dbReference>
<accession>A0A9P6Y1K3</accession>
<dbReference type="AlphaFoldDB" id="A0A9P6Y1K3"/>
<organism evidence="1 2">
    <name type="scientific">Rhizopus oryzae</name>
    <name type="common">Mucormycosis agent</name>
    <name type="synonym">Rhizopus arrhizus var. delemar</name>
    <dbReference type="NCBI Taxonomy" id="64495"/>
    <lineage>
        <taxon>Eukaryota</taxon>
        <taxon>Fungi</taxon>
        <taxon>Fungi incertae sedis</taxon>
        <taxon>Mucoromycota</taxon>
        <taxon>Mucoromycotina</taxon>
        <taxon>Mucoromycetes</taxon>
        <taxon>Mucorales</taxon>
        <taxon>Mucorineae</taxon>
        <taxon>Rhizopodaceae</taxon>
        <taxon>Rhizopus</taxon>
    </lineage>
</organism>